<keyword evidence="3 6" id="KW-0812">Transmembrane</keyword>
<dbReference type="STRING" id="882378.RBRH_03111"/>
<feature type="transmembrane region" description="Helical" evidence="6">
    <location>
        <begin position="42"/>
        <end position="60"/>
    </location>
</feature>
<dbReference type="PANTHER" id="PTHR38459">
    <property type="entry name" value="PROPHAGE BACTOPRENOL-LINKED GLUCOSE TRANSLOCASE HOMOLOG"/>
    <property type="match status" value="1"/>
</dbReference>
<proteinExistence type="inferred from homology"/>
<evidence type="ECO:0000256" key="1">
    <source>
        <dbReference type="ARBA" id="ARBA00004141"/>
    </source>
</evidence>
<feature type="transmembrane region" description="Helical" evidence="6">
    <location>
        <begin position="16"/>
        <end position="36"/>
    </location>
</feature>
<keyword evidence="4 6" id="KW-1133">Transmembrane helix</keyword>
<feature type="domain" description="GtrA/DPMS transmembrane" evidence="7">
    <location>
        <begin position="18"/>
        <end position="136"/>
    </location>
</feature>
<dbReference type="InterPro" id="IPR051401">
    <property type="entry name" value="GtrA_CellWall_Glycosyl"/>
</dbReference>
<dbReference type="Pfam" id="PF04138">
    <property type="entry name" value="GtrA_DPMS_TM"/>
    <property type="match status" value="1"/>
</dbReference>
<gene>
    <name evidence="8" type="ordered locus">RBRH_03111</name>
</gene>
<dbReference type="GO" id="GO:0000271">
    <property type="term" value="P:polysaccharide biosynthetic process"/>
    <property type="evidence" value="ECO:0007669"/>
    <property type="project" value="InterPro"/>
</dbReference>
<dbReference type="InterPro" id="IPR007267">
    <property type="entry name" value="GtrA_DPMS_TM"/>
</dbReference>
<sequence length="142" mass="16149">MHHGLRQNKANVRSQFFRFAIAGIAGFIVDAGLLWLMLWIGLGYFAGRAVSFLVAVWVTWQLNRQFTFSGKQYESVWREWWRYLTAMLAGGCVNYAAYSAVVLNLPPRVFVPYIGVAAGSLAGLAVNFASARWWVFYRKSEQ</sequence>
<evidence type="ECO:0000256" key="3">
    <source>
        <dbReference type="ARBA" id="ARBA00022692"/>
    </source>
</evidence>
<accession>E5AMK0</accession>
<keyword evidence="5 6" id="KW-0472">Membrane</keyword>
<evidence type="ECO:0000313" key="9">
    <source>
        <dbReference type="Proteomes" id="UP000007437"/>
    </source>
</evidence>
<dbReference type="eggNOG" id="COG2246">
    <property type="taxonomic scope" value="Bacteria"/>
</dbReference>
<organism evidence="8 9">
    <name type="scientific">Mycetohabitans rhizoxinica (strain DSM 19002 / CIP 109453 / HKI 454)</name>
    <name type="common">Paraburkholderia rhizoxinica</name>
    <dbReference type="NCBI Taxonomy" id="882378"/>
    <lineage>
        <taxon>Bacteria</taxon>
        <taxon>Pseudomonadati</taxon>
        <taxon>Pseudomonadota</taxon>
        <taxon>Betaproteobacteria</taxon>
        <taxon>Burkholderiales</taxon>
        <taxon>Burkholderiaceae</taxon>
        <taxon>Mycetohabitans</taxon>
    </lineage>
</organism>
<evidence type="ECO:0000256" key="5">
    <source>
        <dbReference type="ARBA" id="ARBA00023136"/>
    </source>
</evidence>
<dbReference type="Proteomes" id="UP000007437">
    <property type="component" value="Chromosome"/>
</dbReference>
<evidence type="ECO:0000256" key="2">
    <source>
        <dbReference type="ARBA" id="ARBA00009399"/>
    </source>
</evidence>
<feature type="transmembrane region" description="Helical" evidence="6">
    <location>
        <begin position="80"/>
        <end position="98"/>
    </location>
</feature>
<evidence type="ECO:0000259" key="7">
    <source>
        <dbReference type="Pfam" id="PF04138"/>
    </source>
</evidence>
<dbReference type="HOGENOM" id="CLU_083873_7_2_4"/>
<dbReference type="GO" id="GO:0005886">
    <property type="term" value="C:plasma membrane"/>
    <property type="evidence" value="ECO:0007669"/>
    <property type="project" value="TreeGrafter"/>
</dbReference>
<evidence type="ECO:0000256" key="4">
    <source>
        <dbReference type="ARBA" id="ARBA00022989"/>
    </source>
</evidence>
<dbReference type="EMBL" id="FR687359">
    <property type="protein sequence ID" value="CBW76232.1"/>
    <property type="molecule type" value="Genomic_DNA"/>
</dbReference>
<evidence type="ECO:0000256" key="6">
    <source>
        <dbReference type="SAM" id="Phobius"/>
    </source>
</evidence>
<dbReference type="AlphaFoldDB" id="E5AMK0"/>
<dbReference type="PANTHER" id="PTHR38459:SF1">
    <property type="entry name" value="PROPHAGE BACTOPRENOL-LINKED GLUCOSE TRANSLOCASE HOMOLOG"/>
    <property type="match status" value="1"/>
</dbReference>
<reference evidence="8 9" key="1">
    <citation type="journal article" date="2011" name="J. Bacteriol.">
        <title>Complete genome sequence of Burkholderia rhizoxinica, an endosymbiont of Rhizopus microsporus.</title>
        <authorList>
            <person name="Lackner G."/>
            <person name="Moebius N."/>
            <person name="Partida-Martinez L."/>
            <person name="Hertweck C."/>
        </authorList>
    </citation>
    <scope>NUCLEOTIDE SEQUENCE [LARGE SCALE GENOMIC DNA]</scope>
    <source>
        <strain evidence="9">DSM 19002 / CIP 109453 / HKI 454</strain>
    </source>
</reference>
<protein>
    <recommendedName>
        <fullName evidence="7">GtrA/DPMS transmembrane domain-containing protein</fullName>
    </recommendedName>
</protein>
<evidence type="ECO:0000313" key="8">
    <source>
        <dbReference type="EMBL" id="CBW76232.1"/>
    </source>
</evidence>
<comment type="subcellular location">
    <subcellularLocation>
        <location evidence="1">Membrane</location>
        <topology evidence="1">Multi-pass membrane protein</topology>
    </subcellularLocation>
</comment>
<comment type="similarity">
    <text evidence="2">Belongs to the GtrA family.</text>
</comment>
<feature type="transmembrane region" description="Helical" evidence="6">
    <location>
        <begin position="110"/>
        <end position="135"/>
    </location>
</feature>
<dbReference type="KEGG" id="brh:RBRH_03111"/>
<name>E5AMK0_MYCRK</name>